<gene>
    <name evidence="2" type="ORF">BGZ95_010599</name>
</gene>
<name>A0AAD4DCV4_9FUNG</name>
<organism evidence="2 3">
    <name type="scientific">Linnemannia exigua</name>
    <dbReference type="NCBI Taxonomy" id="604196"/>
    <lineage>
        <taxon>Eukaryota</taxon>
        <taxon>Fungi</taxon>
        <taxon>Fungi incertae sedis</taxon>
        <taxon>Mucoromycota</taxon>
        <taxon>Mortierellomycotina</taxon>
        <taxon>Mortierellomycetes</taxon>
        <taxon>Mortierellales</taxon>
        <taxon>Mortierellaceae</taxon>
        <taxon>Linnemannia</taxon>
    </lineage>
</organism>
<evidence type="ECO:0000256" key="1">
    <source>
        <dbReference type="SAM" id="SignalP"/>
    </source>
</evidence>
<evidence type="ECO:0000313" key="3">
    <source>
        <dbReference type="Proteomes" id="UP001194580"/>
    </source>
</evidence>
<dbReference type="Proteomes" id="UP001194580">
    <property type="component" value="Unassembled WGS sequence"/>
</dbReference>
<keyword evidence="3" id="KW-1185">Reference proteome</keyword>
<sequence>MKILSASLCLAAAVCVAAQAAPEQESQSYFALAMQRDEPQDTVSEFEYRSKILAQFNIGGFQEQDVAIPGVAVPTIPGIAVPTIPGVDVPTIPVPTIPVPTIPVPTIPVTVPDIPQIDPCKSIPELARNLVPKMDGLIDGVLKQNHITDAIIAVIKAAVKPVKAILESIGLEGVSNAALTALNTALTGIILALQPSVVIPVIGPIIQQGLDIVSAIRSAFNTVKNCDKSKMSIEPATCSVLADVYRASVKFAAEKFPGANDANNEELKNLISGAVAVLGVMDQFSIVSSNDALIASRPIFSASLLDQYRQEIVEKADSDALKQYAQADLAILVSISNALEACLHVAADPVAAAEELAAEYEAMGADDEYDDEDEE</sequence>
<feature type="signal peptide" evidence="1">
    <location>
        <begin position="1"/>
        <end position="20"/>
    </location>
</feature>
<reference evidence="2" key="1">
    <citation type="journal article" date="2020" name="Fungal Divers.">
        <title>Resolving the Mortierellaceae phylogeny through synthesis of multi-gene phylogenetics and phylogenomics.</title>
        <authorList>
            <person name="Vandepol N."/>
            <person name="Liber J."/>
            <person name="Desiro A."/>
            <person name="Na H."/>
            <person name="Kennedy M."/>
            <person name="Barry K."/>
            <person name="Grigoriev I.V."/>
            <person name="Miller A.N."/>
            <person name="O'Donnell K."/>
            <person name="Stajich J.E."/>
            <person name="Bonito G."/>
        </authorList>
    </citation>
    <scope>NUCLEOTIDE SEQUENCE</scope>
    <source>
        <strain evidence="2">NRRL 28262</strain>
    </source>
</reference>
<comment type="caution">
    <text evidence="2">The sequence shown here is derived from an EMBL/GenBank/DDBJ whole genome shotgun (WGS) entry which is preliminary data.</text>
</comment>
<dbReference type="AlphaFoldDB" id="A0AAD4DCV4"/>
<feature type="chain" id="PRO_5041933261" evidence="1">
    <location>
        <begin position="21"/>
        <end position="375"/>
    </location>
</feature>
<dbReference type="EMBL" id="JAAAIL010000720">
    <property type="protein sequence ID" value="KAG0273606.1"/>
    <property type="molecule type" value="Genomic_DNA"/>
</dbReference>
<keyword evidence="1" id="KW-0732">Signal</keyword>
<proteinExistence type="predicted"/>
<protein>
    <submittedName>
        <fullName evidence="2">Uncharacterized protein</fullName>
    </submittedName>
</protein>
<accession>A0AAD4DCV4</accession>
<evidence type="ECO:0000313" key="2">
    <source>
        <dbReference type="EMBL" id="KAG0273606.1"/>
    </source>
</evidence>